<accession>A0A7W0C7E4</accession>
<dbReference type="EMBL" id="JACDUS010000002">
    <property type="protein sequence ID" value="MBA2880420.1"/>
    <property type="molecule type" value="Genomic_DNA"/>
</dbReference>
<reference evidence="2 3" key="1">
    <citation type="submission" date="2020-07" db="EMBL/GenBank/DDBJ databases">
        <title>Genomic Encyclopedia of Type Strains, Phase IV (KMG-IV): sequencing the most valuable type-strain genomes for metagenomic binning, comparative biology and taxonomic classification.</title>
        <authorList>
            <person name="Goeker M."/>
        </authorList>
    </citation>
    <scope>NUCLEOTIDE SEQUENCE [LARGE SCALE GENOMIC DNA]</scope>
    <source>
        <strain evidence="2 3">DSM 17721</strain>
    </source>
</reference>
<dbReference type="RefSeq" id="WP_181550107.1">
    <property type="nucleotide sequence ID" value="NZ_JACDUS010000002.1"/>
</dbReference>
<sequence length="83" mass="9608">MSNRRQMSGQEMIQLVWGAALLLMGVAFFFRIPLIMEQVAEIEHFDSVRIFLHIAFYLMAIILAGGGIQKLYRFRQTREDTDG</sequence>
<gene>
    <name evidence="2" type="ORF">HNR65_000738</name>
</gene>
<keyword evidence="1" id="KW-1133">Transmembrane helix</keyword>
<comment type="caution">
    <text evidence="2">The sequence shown here is derived from an EMBL/GenBank/DDBJ whole genome shotgun (WGS) entry which is preliminary data.</text>
</comment>
<name>A0A7W0C7E4_9BACT</name>
<evidence type="ECO:0000256" key="1">
    <source>
        <dbReference type="SAM" id="Phobius"/>
    </source>
</evidence>
<evidence type="ECO:0000313" key="2">
    <source>
        <dbReference type="EMBL" id="MBA2880420.1"/>
    </source>
</evidence>
<keyword evidence="1" id="KW-0812">Transmembrane</keyword>
<proteinExistence type="predicted"/>
<feature type="transmembrane region" description="Helical" evidence="1">
    <location>
        <begin position="50"/>
        <end position="68"/>
    </location>
</feature>
<organism evidence="2 3">
    <name type="scientific">Desulfosalsimonas propionicica</name>
    <dbReference type="NCBI Taxonomy" id="332175"/>
    <lineage>
        <taxon>Bacteria</taxon>
        <taxon>Pseudomonadati</taxon>
        <taxon>Thermodesulfobacteriota</taxon>
        <taxon>Desulfobacteria</taxon>
        <taxon>Desulfobacterales</taxon>
        <taxon>Desulfosalsimonadaceae</taxon>
        <taxon>Desulfosalsimonas</taxon>
    </lineage>
</organism>
<feature type="transmembrane region" description="Helical" evidence="1">
    <location>
        <begin position="12"/>
        <end position="30"/>
    </location>
</feature>
<keyword evidence="3" id="KW-1185">Reference proteome</keyword>
<protein>
    <submittedName>
        <fullName evidence="2">Uncharacterized protein</fullName>
    </submittedName>
</protein>
<dbReference type="AlphaFoldDB" id="A0A7W0C7E4"/>
<keyword evidence="1" id="KW-0472">Membrane</keyword>
<evidence type="ECO:0000313" key="3">
    <source>
        <dbReference type="Proteomes" id="UP000525298"/>
    </source>
</evidence>
<dbReference type="Proteomes" id="UP000525298">
    <property type="component" value="Unassembled WGS sequence"/>
</dbReference>